<organism evidence="3 4">
    <name type="scientific">Westerdykella ornata</name>
    <dbReference type="NCBI Taxonomy" id="318751"/>
    <lineage>
        <taxon>Eukaryota</taxon>
        <taxon>Fungi</taxon>
        <taxon>Dikarya</taxon>
        <taxon>Ascomycota</taxon>
        <taxon>Pezizomycotina</taxon>
        <taxon>Dothideomycetes</taxon>
        <taxon>Pleosporomycetidae</taxon>
        <taxon>Pleosporales</taxon>
        <taxon>Sporormiaceae</taxon>
        <taxon>Westerdykella</taxon>
    </lineage>
</organism>
<feature type="transmembrane region" description="Helical" evidence="1">
    <location>
        <begin position="127"/>
        <end position="148"/>
    </location>
</feature>
<reference evidence="3" key="1">
    <citation type="journal article" date="2020" name="Stud. Mycol.">
        <title>101 Dothideomycetes genomes: a test case for predicting lifestyles and emergence of pathogens.</title>
        <authorList>
            <person name="Haridas S."/>
            <person name="Albert R."/>
            <person name="Binder M."/>
            <person name="Bloem J."/>
            <person name="Labutti K."/>
            <person name="Salamov A."/>
            <person name="Andreopoulos B."/>
            <person name="Baker S."/>
            <person name="Barry K."/>
            <person name="Bills G."/>
            <person name="Bluhm B."/>
            <person name="Cannon C."/>
            <person name="Castanera R."/>
            <person name="Culley D."/>
            <person name="Daum C."/>
            <person name="Ezra D."/>
            <person name="Gonzalez J."/>
            <person name="Henrissat B."/>
            <person name="Kuo A."/>
            <person name="Liang C."/>
            <person name="Lipzen A."/>
            <person name="Lutzoni F."/>
            <person name="Magnuson J."/>
            <person name="Mondo S."/>
            <person name="Nolan M."/>
            <person name="Ohm R."/>
            <person name="Pangilinan J."/>
            <person name="Park H.-J."/>
            <person name="Ramirez L."/>
            <person name="Alfaro M."/>
            <person name="Sun H."/>
            <person name="Tritt A."/>
            <person name="Yoshinaga Y."/>
            <person name="Zwiers L.-H."/>
            <person name="Turgeon B."/>
            <person name="Goodwin S."/>
            <person name="Spatafora J."/>
            <person name="Crous P."/>
            <person name="Grigoriev I."/>
        </authorList>
    </citation>
    <scope>NUCLEOTIDE SEQUENCE</scope>
    <source>
        <strain evidence="3">CBS 379.55</strain>
    </source>
</reference>
<dbReference type="PANTHER" id="PTHR43606">
    <property type="entry name" value="PHOSPHATASE, PUTATIVE (AFU_ORTHOLOGUE AFUA_6G08710)-RELATED"/>
    <property type="match status" value="1"/>
</dbReference>
<keyword evidence="1" id="KW-0472">Membrane</keyword>
<evidence type="ECO:0000259" key="2">
    <source>
        <dbReference type="Pfam" id="PF09423"/>
    </source>
</evidence>
<protein>
    <submittedName>
        <fullName evidence="3">Metallo-dependent phosphatase</fullName>
    </submittedName>
</protein>
<dbReference type="PANTHER" id="PTHR43606:SF2">
    <property type="entry name" value="ALKALINE PHOSPHATASE FAMILY PROTEIN (AFU_ORTHOLOGUE AFUA_5G03860)"/>
    <property type="match status" value="1"/>
</dbReference>
<accession>A0A6A6JTE3</accession>
<evidence type="ECO:0000256" key="1">
    <source>
        <dbReference type="SAM" id="Phobius"/>
    </source>
</evidence>
<dbReference type="Pfam" id="PF09423">
    <property type="entry name" value="PhoD"/>
    <property type="match status" value="1"/>
</dbReference>
<dbReference type="OrthoDB" id="2100241at2759"/>
<dbReference type="SUPFAM" id="SSF56300">
    <property type="entry name" value="Metallo-dependent phosphatases"/>
    <property type="match status" value="1"/>
</dbReference>
<name>A0A6A6JTE3_WESOR</name>
<dbReference type="RefSeq" id="XP_033657429.1">
    <property type="nucleotide sequence ID" value="XM_033800582.1"/>
</dbReference>
<gene>
    <name evidence="3" type="ORF">EI97DRAFT_454837</name>
</gene>
<dbReference type="GeneID" id="54553757"/>
<dbReference type="InterPro" id="IPR038607">
    <property type="entry name" value="PhoD-like_sf"/>
</dbReference>
<dbReference type="Gene3D" id="3.60.21.70">
    <property type="entry name" value="PhoD-like phosphatase"/>
    <property type="match status" value="1"/>
</dbReference>
<feature type="domain" description="PhoD-like phosphatase metallophosphatase" evidence="2">
    <location>
        <begin position="294"/>
        <end position="576"/>
    </location>
</feature>
<keyword evidence="4" id="KW-1185">Reference proteome</keyword>
<dbReference type="Proteomes" id="UP000800097">
    <property type="component" value="Unassembled WGS sequence"/>
</dbReference>
<keyword evidence="1" id="KW-1133">Transmembrane helix</keyword>
<evidence type="ECO:0000313" key="4">
    <source>
        <dbReference type="Proteomes" id="UP000800097"/>
    </source>
</evidence>
<dbReference type="InterPro" id="IPR029052">
    <property type="entry name" value="Metallo-depent_PP-like"/>
</dbReference>
<evidence type="ECO:0000313" key="3">
    <source>
        <dbReference type="EMBL" id="KAF2279890.1"/>
    </source>
</evidence>
<proteinExistence type="predicted"/>
<feature type="transmembrane region" description="Helical" evidence="1">
    <location>
        <begin position="6"/>
        <end position="24"/>
    </location>
</feature>
<dbReference type="AlphaFoldDB" id="A0A6A6JTE3"/>
<dbReference type="InterPro" id="IPR052900">
    <property type="entry name" value="Phospholipid_Metab_Enz"/>
</dbReference>
<sequence length="637" mass="72569">MPSILGVITAISSVALRISLWIFLRWIPTSLGPPVATILTLIYIPSFLLTIQDTAHFKLISDELDIVVKETLTQGDTPDSEEAELLEGAEDASLQELDVQETVVYEEREPKILRTLLTGMPSPASAFWSWVTFGINMALVAMALDVVYRAPLLHSCHDASFARAGYVSHDRAKILVRETYAFDIKVLYRPLDTPRSHWKQKVVLASQPEYWLTNDTDFTLPIQIDSLHSDTPYEYVVETSKGNVTGTFTTAPRPGHISAHSARQNKYTFVHSSCIKARVPYTPFQHPLEFPGLKHLAQWIPELKPYFMLFLGDFIYIDVPRRFGTEAEHYRREYRQVYSSPSWPAVSHNLPWIHVIDDHEIQNDWSGNTTGVFNAAYDAFTHYHVSVNPPRHREGHTYFSFVHGPAEFFLMDTRRYRSPASRNATDERKTMLGEQQLADLLAWIRRKPMQGVRWKILVTGIPFTKNWRFGNPRPSRDRICSKFGANTSGLGIEDTWAGYLVERRKILEEAWEFSSHHGVGVVVLSGDRHEFAATSFPPPRDSKWPVSATVHEFSTSPLSMFYLPTRTYTEVDEEDVCMKYLPDGNSKFGAVEITAPEHSDQSFLNYRLFIDGKEAWTHTISTPPTQGSGRVRDAVWG</sequence>
<dbReference type="CDD" id="cd07389">
    <property type="entry name" value="MPP_PhoD"/>
    <property type="match status" value="1"/>
</dbReference>
<feature type="transmembrane region" description="Helical" evidence="1">
    <location>
        <begin position="31"/>
        <end position="51"/>
    </location>
</feature>
<dbReference type="EMBL" id="ML986485">
    <property type="protein sequence ID" value="KAF2279890.1"/>
    <property type="molecule type" value="Genomic_DNA"/>
</dbReference>
<dbReference type="InterPro" id="IPR018946">
    <property type="entry name" value="PhoD-like_MPP"/>
</dbReference>
<keyword evidence="1" id="KW-0812">Transmembrane</keyword>